<keyword evidence="1" id="KW-0472">Membrane</keyword>
<evidence type="ECO:0000313" key="4">
    <source>
        <dbReference type="Proteomes" id="UP000531216"/>
    </source>
</evidence>
<dbReference type="OrthoDB" id="9812260at2"/>
<dbReference type="InterPro" id="IPR007892">
    <property type="entry name" value="CHASE4"/>
</dbReference>
<evidence type="ECO:0000256" key="1">
    <source>
        <dbReference type="SAM" id="Phobius"/>
    </source>
</evidence>
<dbReference type="Gene3D" id="3.30.70.270">
    <property type="match status" value="1"/>
</dbReference>
<feature type="transmembrane region" description="Helical" evidence="1">
    <location>
        <begin position="251"/>
        <end position="269"/>
    </location>
</feature>
<organism evidence="3 4">
    <name type="scientific">Aureimonas phyllosphaerae</name>
    <dbReference type="NCBI Taxonomy" id="1166078"/>
    <lineage>
        <taxon>Bacteria</taxon>
        <taxon>Pseudomonadati</taxon>
        <taxon>Pseudomonadota</taxon>
        <taxon>Alphaproteobacteria</taxon>
        <taxon>Hyphomicrobiales</taxon>
        <taxon>Aurantimonadaceae</taxon>
        <taxon>Aureimonas</taxon>
    </lineage>
</organism>
<dbReference type="AlphaFoldDB" id="A0A7W6BU86"/>
<feature type="domain" description="GGDEF" evidence="2">
    <location>
        <begin position="318"/>
        <end position="454"/>
    </location>
</feature>
<dbReference type="Proteomes" id="UP000531216">
    <property type="component" value="Unassembled WGS sequence"/>
</dbReference>
<dbReference type="InterPro" id="IPR000160">
    <property type="entry name" value="GGDEF_dom"/>
</dbReference>
<evidence type="ECO:0000313" key="3">
    <source>
        <dbReference type="EMBL" id="MBB3936144.1"/>
    </source>
</evidence>
<proteinExistence type="predicted"/>
<keyword evidence="4" id="KW-1185">Reference proteome</keyword>
<dbReference type="InterPro" id="IPR043128">
    <property type="entry name" value="Rev_trsase/Diguanyl_cyclase"/>
</dbReference>
<evidence type="ECO:0000259" key="2">
    <source>
        <dbReference type="PROSITE" id="PS50887"/>
    </source>
</evidence>
<dbReference type="NCBIfam" id="TIGR00254">
    <property type="entry name" value="GGDEF"/>
    <property type="match status" value="1"/>
</dbReference>
<dbReference type="Pfam" id="PF05228">
    <property type="entry name" value="CHASE4"/>
    <property type="match status" value="1"/>
</dbReference>
<sequence length="463" mass="49029">MIASQKAYTHLVRRVLLPMIGLVALLLVGLLAAVWVVAAHQTSAAVGEEIRLVRSALAMRGEYMRKIALDYGTWDEAYQNLVAEPDAAWSDENIGFWSSSHYGFDMALVVGPDGEAEYIADHGERVSSSMSAMLPDGADAIVRAAVLPTGEGAASGLLLSDAGPAIAAAAIIRRGEHDQPAEAERHVLILVDVLDDKTLAQFERAYPLAHLRLETPSFAAAASAAIVDDEGRTIARLAWDGERPGDDLLRVAIPIWLAVAAAFGLLIWTGTGQVRSSTRIVAASVHRATHDALTDLPNRVLLFERLDAAARALGEGGAPFAVAYLDLDGFKAVNDRHGHAEGDRVLCAVAARLRDLVAAERDTVARLGGDEFALLLFSGRGDRGRLDGLARRFIAAIETPIALGNGVEASVSATVGLSLAPGDSSDPLALLRQADEALYAGKRAGKRRALFHDSVERGLAPAA</sequence>
<dbReference type="InterPro" id="IPR029787">
    <property type="entry name" value="Nucleotide_cyclase"/>
</dbReference>
<comment type="caution">
    <text evidence="3">The sequence shown here is derived from an EMBL/GenBank/DDBJ whole genome shotgun (WGS) entry which is preliminary data.</text>
</comment>
<reference evidence="3 4" key="1">
    <citation type="submission" date="2020-08" db="EMBL/GenBank/DDBJ databases">
        <title>Genomic Encyclopedia of Type Strains, Phase IV (KMG-IV): sequencing the most valuable type-strain genomes for metagenomic binning, comparative biology and taxonomic classification.</title>
        <authorList>
            <person name="Goeker M."/>
        </authorList>
    </citation>
    <scope>NUCLEOTIDE SEQUENCE [LARGE SCALE GENOMIC DNA]</scope>
    <source>
        <strain evidence="3 4">DSM 25024</strain>
    </source>
</reference>
<keyword evidence="1" id="KW-1133">Transmembrane helix</keyword>
<dbReference type="PANTHER" id="PTHR46663">
    <property type="entry name" value="DIGUANYLATE CYCLASE DGCT-RELATED"/>
    <property type="match status" value="1"/>
</dbReference>
<keyword evidence="1" id="KW-0812">Transmembrane</keyword>
<accession>A0A7W6BU86</accession>
<dbReference type="InterPro" id="IPR052163">
    <property type="entry name" value="DGC-Regulatory_Protein"/>
</dbReference>
<dbReference type="SMART" id="SM00267">
    <property type="entry name" value="GGDEF"/>
    <property type="match status" value="1"/>
</dbReference>
<dbReference type="Pfam" id="PF00990">
    <property type="entry name" value="GGDEF"/>
    <property type="match status" value="1"/>
</dbReference>
<dbReference type="PROSITE" id="PS50887">
    <property type="entry name" value="GGDEF"/>
    <property type="match status" value="1"/>
</dbReference>
<dbReference type="CDD" id="cd01949">
    <property type="entry name" value="GGDEF"/>
    <property type="match status" value="1"/>
</dbReference>
<protein>
    <submittedName>
        <fullName evidence="3">Diguanylate cyclase (GGDEF)-like protein</fullName>
    </submittedName>
</protein>
<dbReference type="RefSeq" id="WP_090963283.1">
    <property type="nucleotide sequence ID" value="NZ_FOOA01000008.1"/>
</dbReference>
<dbReference type="SUPFAM" id="SSF55073">
    <property type="entry name" value="Nucleotide cyclase"/>
    <property type="match status" value="1"/>
</dbReference>
<name>A0A7W6BU86_9HYPH</name>
<dbReference type="PANTHER" id="PTHR46663:SF2">
    <property type="entry name" value="GGDEF DOMAIN-CONTAINING PROTEIN"/>
    <property type="match status" value="1"/>
</dbReference>
<gene>
    <name evidence="3" type="ORF">GGR05_002294</name>
</gene>
<dbReference type="EMBL" id="JACIDO010000004">
    <property type="protein sequence ID" value="MBB3936144.1"/>
    <property type="molecule type" value="Genomic_DNA"/>
</dbReference>